<dbReference type="VEuPathDB" id="AmoebaDB:DICPUDRAFT_76658"/>
<dbReference type="Gene3D" id="3.40.50.880">
    <property type="match status" value="1"/>
</dbReference>
<evidence type="ECO:0000259" key="2">
    <source>
        <dbReference type="Pfam" id="PF01965"/>
    </source>
</evidence>
<reference evidence="4" key="1">
    <citation type="journal article" date="2011" name="Genome Biol.">
        <title>Comparative genomics of the social amoebae Dictyostelium discoideum and Dictyostelium purpureum.</title>
        <authorList>
            <consortium name="US DOE Joint Genome Institute (JGI-PGF)"/>
            <person name="Sucgang R."/>
            <person name="Kuo A."/>
            <person name="Tian X."/>
            <person name="Salerno W."/>
            <person name="Parikh A."/>
            <person name="Feasley C.L."/>
            <person name="Dalin E."/>
            <person name="Tu H."/>
            <person name="Huang E."/>
            <person name="Barry K."/>
            <person name="Lindquist E."/>
            <person name="Shapiro H."/>
            <person name="Bruce D."/>
            <person name="Schmutz J."/>
            <person name="Salamov A."/>
            <person name="Fey P."/>
            <person name="Gaudet P."/>
            <person name="Anjard C."/>
            <person name="Babu M.M."/>
            <person name="Basu S."/>
            <person name="Bushmanova Y."/>
            <person name="van der Wel H."/>
            <person name="Katoh-Kurasawa M."/>
            <person name="Dinh C."/>
            <person name="Coutinho P.M."/>
            <person name="Saito T."/>
            <person name="Elias M."/>
            <person name="Schaap P."/>
            <person name="Kay R.R."/>
            <person name="Henrissat B."/>
            <person name="Eichinger L."/>
            <person name="Rivero F."/>
            <person name="Putnam N.H."/>
            <person name="West C.M."/>
            <person name="Loomis W.F."/>
            <person name="Chisholm R.L."/>
            <person name="Shaulsky G."/>
            <person name="Strassmann J.E."/>
            <person name="Queller D.C."/>
            <person name="Kuspa A."/>
            <person name="Grigoriev I.V."/>
        </authorList>
    </citation>
    <scope>NUCLEOTIDE SEQUENCE [LARGE SCALE GENOMIC DNA]</scope>
    <source>
        <strain evidence="4">QSDP1</strain>
    </source>
</reference>
<dbReference type="AlphaFoldDB" id="F0ZE93"/>
<organism evidence="3 4">
    <name type="scientific">Dictyostelium purpureum</name>
    <name type="common">Slime mold</name>
    <dbReference type="NCBI Taxonomy" id="5786"/>
    <lineage>
        <taxon>Eukaryota</taxon>
        <taxon>Amoebozoa</taxon>
        <taxon>Evosea</taxon>
        <taxon>Eumycetozoa</taxon>
        <taxon>Dictyostelia</taxon>
        <taxon>Dictyosteliales</taxon>
        <taxon>Dictyosteliaceae</taxon>
        <taxon>Dictyostelium</taxon>
    </lineage>
</organism>
<dbReference type="STRING" id="5786.F0ZE93"/>
<dbReference type="GO" id="GO:0106044">
    <property type="term" value="P:guanine deglycation"/>
    <property type="evidence" value="ECO:0000318"/>
    <property type="project" value="GO_Central"/>
</dbReference>
<dbReference type="PROSITE" id="PS51276">
    <property type="entry name" value="PEPTIDASE_C56_PFPI"/>
    <property type="match status" value="1"/>
</dbReference>
<dbReference type="PANTHER" id="PTHR42733">
    <property type="entry name" value="DJ-1 PROTEIN"/>
    <property type="match status" value="1"/>
</dbReference>
<dbReference type="InParanoid" id="F0ZE93"/>
<feature type="domain" description="DJ-1/PfpI" evidence="2">
    <location>
        <begin position="3"/>
        <end position="185"/>
    </location>
</feature>
<dbReference type="Pfam" id="PF01965">
    <property type="entry name" value="DJ-1_PfpI"/>
    <property type="match status" value="1"/>
</dbReference>
<evidence type="ECO:0000313" key="4">
    <source>
        <dbReference type="Proteomes" id="UP000001064"/>
    </source>
</evidence>
<dbReference type="Proteomes" id="UP000001064">
    <property type="component" value="Unassembled WGS sequence"/>
</dbReference>
<dbReference type="OrthoDB" id="543156at2759"/>
<proteinExistence type="inferred from homology"/>
<dbReference type="NCBIfam" id="TIGR01382">
    <property type="entry name" value="PfpI"/>
    <property type="match status" value="1"/>
</dbReference>
<dbReference type="InterPro" id="IPR029062">
    <property type="entry name" value="Class_I_gatase-like"/>
</dbReference>
<keyword evidence="4" id="KW-1185">Reference proteome</keyword>
<accession>F0ZE93</accession>
<evidence type="ECO:0000313" key="3">
    <source>
        <dbReference type="EMBL" id="EGC37733.1"/>
    </source>
</evidence>
<dbReference type="MEROPS" id="C56.A06"/>
<dbReference type="InterPro" id="IPR002818">
    <property type="entry name" value="DJ-1/PfpI"/>
</dbReference>
<protein>
    <recommendedName>
        <fullName evidence="2">DJ-1/PfpI domain-containing protein</fullName>
    </recommendedName>
</protein>
<dbReference type="PANTHER" id="PTHR42733:SF2">
    <property type="entry name" value="DJ-1_THIJ_PFPI FAMILY PROTEIN"/>
    <property type="match status" value="1"/>
</dbReference>
<dbReference type="SUPFAM" id="SSF52317">
    <property type="entry name" value="Class I glutamine amidotransferase-like"/>
    <property type="match status" value="1"/>
</dbReference>
<evidence type="ECO:0000256" key="1">
    <source>
        <dbReference type="ARBA" id="ARBA00008542"/>
    </source>
</evidence>
<dbReference type="EMBL" id="GL870992">
    <property type="protein sequence ID" value="EGC37733.1"/>
    <property type="molecule type" value="Genomic_DNA"/>
</dbReference>
<dbReference type="InterPro" id="IPR006286">
    <property type="entry name" value="C56_PfpI-like"/>
</dbReference>
<dbReference type="KEGG" id="dpp:DICPUDRAFT_76658"/>
<comment type="similarity">
    <text evidence="1">Belongs to the peptidase C56 family.</text>
</comment>
<dbReference type="OMA" id="YAWMREF"/>
<sequence length="194" mass="21244">MTKKILIIAGDYVEDYEVYSVYQSLVFVGYTVHIVSPGKKSGDFIVTAVHDFLPGEQTYTELKGHRVQINFDFEQVKVADYDGFYIPGGRAPEFLRLNERVLEITKEFNDAKKPIAAVCHGAQILTAANVVSGKKCTAYPACKPELTQAGGNYQDCAVDDAVVDGNIVSGKAWPAHPKMLQAFVALLGTTISHK</sequence>
<gene>
    <name evidence="3" type="ORF">DICPUDRAFT_76658</name>
</gene>
<dbReference type="GeneID" id="10499227"/>
<dbReference type="GO" id="GO:0019172">
    <property type="term" value="F:glyoxalase III activity"/>
    <property type="evidence" value="ECO:0000318"/>
    <property type="project" value="GO_Central"/>
</dbReference>
<dbReference type="CDD" id="cd03169">
    <property type="entry name" value="GATase1_PfpI_1"/>
    <property type="match status" value="1"/>
</dbReference>
<dbReference type="RefSeq" id="XP_003285754.1">
    <property type="nucleotide sequence ID" value="XM_003285706.1"/>
</dbReference>
<dbReference type="eggNOG" id="KOG2764">
    <property type="taxonomic scope" value="Eukaryota"/>
</dbReference>
<name>F0ZE93_DICPU</name>